<sequence>MLDSHIPLERALAIIADSSAEAEQRDFVNSLRQGLHEGKKFSELARSHGALFPGYYANLIESGEETGCLPEVVNELHKFMGESKELKDFIVSSSIYPLAILTVTIIVTVVLFTVFVPRFAKIFVDMGREMPPSMEFLLTMSAFFSYAWWLAPLAAVGGWLLLKKFMGERELRLAISKLVLKLPLFGRIVVDLEMCKYIRTLAILIANHVEIIRTVRISGRIISNPVVAAGFGEIDRKLKGGDKLSAALAGNRFIPPSMVPMLRVGEESGTVGEMLVKIALHLENDTKLKIKRLLSLFEPAVIIFLAGVVLVVVVSIFVAMMEINSISQGGPAI</sequence>
<keyword evidence="3" id="KW-1003">Cell membrane</keyword>
<comment type="similarity">
    <text evidence="2">Belongs to the GSP F family.</text>
</comment>
<dbReference type="EMBL" id="VSSQ01038746">
    <property type="protein sequence ID" value="MPM91718.1"/>
    <property type="molecule type" value="Genomic_DNA"/>
</dbReference>
<evidence type="ECO:0000256" key="3">
    <source>
        <dbReference type="ARBA" id="ARBA00022475"/>
    </source>
</evidence>
<evidence type="ECO:0000256" key="1">
    <source>
        <dbReference type="ARBA" id="ARBA00004651"/>
    </source>
</evidence>
<dbReference type="GO" id="GO:0005886">
    <property type="term" value="C:plasma membrane"/>
    <property type="evidence" value="ECO:0007669"/>
    <property type="project" value="UniProtKB-SubCell"/>
</dbReference>
<feature type="transmembrane region" description="Helical" evidence="7">
    <location>
        <begin position="136"/>
        <end position="162"/>
    </location>
</feature>
<dbReference type="InterPro" id="IPR003004">
    <property type="entry name" value="GspF/PilC"/>
</dbReference>
<evidence type="ECO:0000259" key="8">
    <source>
        <dbReference type="Pfam" id="PF00482"/>
    </source>
</evidence>
<dbReference type="Pfam" id="PF00482">
    <property type="entry name" value="T2SSF"/>
    <property type="match status" value="2"/>
</dbReference>
<dbReference type="InterPro" id="IPR018076">
    <property type="entry name" value="T2SS_GspF_dom"/>
</dbReference>
<evidence type="ECO:0000256" key="2">
    <source>
        <dbReference type="ARBA" id="ARBA00005745"/>
    </source>
</evidence>
<evidence type="ECO:0000256" key="5">
    <source>
        <dbReference type="ARBA" id="ARBA00022989"/>
    </source>
</evidence>
<dbReference type="AlphaFoldDB" id="A0A645DRG4"/>
<keyword evidence="6 7" id="KW-0472">Membrane</keyword>
<dbReference type="InterPro" id="IPR042094">
    <property type="entry name" value="T2SS_GspF_sf"/>
</dbReference>
<protein>
    <submittedName>
        <fullName evidence="9">Putative type II secretion system protein F</fullName>
    </submittedName>
</protein>
<feature type="transmembrane region" description="Helical" evidence="7">
    <location>
        <begin position="296"/>
        <end position="321"/>
    </location>
</feature>
<name>A0A645DRG4_9ZZZZ</name>
<dbReference type="Gene3D" id="1.20.81.30">
    <property type="entry name" value="Type II secretion system (T2SS), domain F"/>
    <property type="match status" value="2"/>
</dbReference>
<reference evidence="9" key="1">
    <citation type="submission" date="2019-08" db="EMBL/GenBank/DDBJ databases">
        <authorList>
            <person name="Kucharzyk K."/>
            <person name="Murdoch R.W."/>
            <person name="Higgins S."/>
            <person name="Loffler F."/>
        </authorList>
    </citation>
    <scope>NUCLEOTIDE SEQUENCE</scope>
</reference>
<keyword evidence="4 7" id="KW-0812">Transmembrane</keyword>
<dbReference type="PRINTS" id="PR00812">
    <property type="entry name" value="BCTERIALGSPF"/>
</dbReference>
<gene>
    <name evidence="9" type="primary">gspF_10</name>
    <name evidence="9" type="ORF">SDC9_138850</name>
</gene>
<comment type="subcellular location">
    <subcellularLocation>
        <location evidence="1">Cell membrane</location>
        <topology evidence="1">Multi-pass membrane protein</topology>
    </subcellularLocation>
</comment>
<feature type="domain" description="Type II secretion system protein GspF" evidence="8">
    <location>
        <begin position="1"/>
        <end position="117"/>
    </location>
</feature>
<proteinExistence type="inferred from homology"/>
<comment type="caution">
    <text evidence="9">The sequence shown here is derived from an EMBL/GenBank/DDBJ whole genome shotgun (WGS) entry which is preliminary data.</text>
</comment>
<evidence type="ECO:0000256" key="4">
    <source>
        <dbReference type="ARBA" id="ARBA00022692"/>
    </source>
</evidence>
<dbReference type="PANTHER" id="PTHR30012:SF0">
    <property type="entry name" value="TYPE II SECRETION SYSTEM PROTEIN F-RELATED"/>
    <property type="match status" value="1"/>
</dbReference>
<accession>A0A645DRG4</accession>
<keyword evidence="5 7" id="KW-1133">Transmembrane helix</keyword>
<evidence type="ECO:0000256" key="7">
    <source>
        <dbReference type="SAM" id="Phobius"/>
    </source>
</evidence>
<evidence type="ECO:0000313" key="9">
    <source>
        <dbReference type="EMBL" id="MPM91718.1"/>
    </source>
</evidence>
<dbReference type="PANTHER" id="PTHR30012">
    <property type="entry name" value="GENERAL SECRETION PATHWAY PROTEIN"/>
    <property type="match status" value="1"/>
</dbReference>
<evidence type="ECO:0000256" key="6">
    <source>
        <dbReference type="ARBA" id="ARBA00023136"/>
    </source>
</evidence>
<feature type="domain" description="Type II secretion system protein GspF" evidence="8">
    <location>
        <begin position="198"/>
        <end position="318"/>
    </location>
</feature>
<feature type="transmembrane region" description="Helical" evidence="7">
    <location>
        <begin position="95"/>
        <end position="116"/>
    </location>
</feature>
<organism evidence="9">
    <name type="scientific">bioreactor metagenome</name>
    <dbReference type="NCBI Taxonomy" id="1076179"/>
    <lineage>
        <taxon>unclassified sequences</taxon>
        <taxon>metagenomes</taxon>
        <taxon>ecological metagenomes</taxon>
    </lineage>
</organism>